<comment type="function">
    <text evidence="4">Has an important function as a repair enzyme for proteins that have been inactivated by oxidation. Catalyzes the reversible oxidation-reduction of methionine sulfoxide in proteins to methionine.</text>
</comment>
<dbReference type="InterPro" id="IPR036509">
    <property type="entry name" value="Met_Sox_Rdtase_MsrA_sf"/>
</dbReference>
<accession>D5EHL7</accession>
<dbReference type="GO" id="GO:0034599">
    <property type="term" value="P:cellular response to oxidative stress"/>
    <property type="evidence" value="ECO:0007669"/>
    <property type="project" value="TreeGrafter"/>
</dbReference>
<dbReference type="HAMAP" id="MF_01401">
    <property type="entry name" value="MsrA"/>
    <property type="match status" value="1"/>
</dbReference>
<sequence>MSQGLDTIYLAGGCLWGVQEFVRHLPGVVQTEAGRANGTSSSTATEYDGYAECVRTLFDSKQLTVDQLMRYFFEIIDPYSLNRQGPDVGEKYRTGVYSENPQHLDDARQFIAQRHDADRIVVEICRLTNYVRSDREHQDRLSRCPEDQCHLPKALLHKYKV</sequence>
<feature type="active site" evidence="4">
    <location>
        <position position="14"/>
    </location>
</feature>
<dbReference type="InterPro" id="IPR002569">
    <property type="entry name" value="Met_Sox_Rdtase_MsrA_dom"/>
</dbReference>
<dbReference type="SUPFAM" id="SSF55068">
    <property type="entry name" value="Peptide methionine sulfoxide reductase"/>
    <property type="match status" value="1"/>
</dbReference>
<dbReference type="STRING" id="583355.Caka_1036"/>
<dbReference type="Proteomes" id="UP000000925">
    <property type="component" value="Chromosome"/>
</dbReference>
<evidence type="ECO:0000256" key="1">
    <source>
        <dbReference type="ARBA" id="ARBA00023002"/>
    </source>
</evidence>
<protein>
    <recommendedName>
        <fullName evidence="4">Peptide methionine sulfoxide reductase MsrA</fullName>
        <shortName evidence="4">Protein-methionine-S-oxide reductase</shortName>
        <ecNumber evidence="4">1.8.4.11</ecNumber>
    </recommendedName>
    <alternativeName>
        <fullName evidence="4">Peptide-methionine (S)-S-oxide reductase</fullName>
        <shortName evidence="4">Peptide Met(O) reductase</shortName>
    </alternativeName>
</protein>
<evidence type="ECO:0000256" key="4">
    <source>
        <dbReference type="HAMAP-Rule" id="MF_01401"/>
    </source>
</evidence>
<dbReference type="PANTHER" id="PTHR42799:SF2">
    <property type="entry name" value="MITOCHONDRIAL PEPTIDE METHIONINE SULFOXIDE REDUCTASE"/>
    <property type="match status" value="1"/>
</dbReference>
<dbReference type="KEGG" id="caa:Caka_1036"/>
<comment type="catalytic activity">
    <reaction evidence="3 4">
        <text>[thioredoxin]-disulfide + L-methionine + H2O = L-methionine (S)-S-oxide + [thioredoxin]-dithiol</text>
        <dbReference type="Rhea" id="RHEA:19993"/>
        <dbReference type="Rhea" id="RHEA-COMP:10698"/>
        <dbReference type="Rhea" id="RHEA-COMP:10700"/>
        <dbReference type="ChEBI" id="CHEBI:15377"/>
        <dbReference type="ChEBI" id="CHEBI:29950"/>
        <dbReference type="ChEBI" id="CHEBI:50058"/>
        <dbReference type="ChEBI" id="CHEBI:57844"/>
        <dbReference type="ChEBI" id="CHEBI:58772"/>
        <dbReference type="EC" id="1.8.4.11"/>
    </reaction>
</comment>
<dbReference type="HOGENOM" id="CLU_031040_10_2_0"/>
<keyword evidence="7" id="KW-1185">Reference proteome</keyword>
<gene>
    <name evidence="4" type="primary">msrA</name>
    <name evidence="6" type="ordered locus">Caka_1036</name>
</gene>
<evidence type="ECO:0000256" key="2">
    <source>
        <dbReference type="ARBA" id="ARBA00047806"/>
    </source>
</evidence>
<evidence type="ECO:0000313" key="6">
    <source>
        <dbReference type="EMBL" id="ADE54058.1"/>
    </source>
</evidence>
<keyword evidence="1 4" id="KW-0560">Oxidoreductase</keyword>
<evidence type="ECO:0000256" key="3">
    <source>
        <dbReference type="ARBA" id="ARBA00048782"/>
    </source>
</evidence>
<comment type="catalytic activity">
    <reaction evidence="2 4">
        <text>L-methionyl-[protein] + [thioredoxin]-disulfide + H2O = L-methionyl-(S)-S-oxide-[protein] + [thioredoxin]-dithiol</text>
        <dbReference type="Rhea" id="RHEA:14217"/>
        <dbReference type="Rhea" id="RHEA-COMP:10698"/>
        <dbReference type="Rhea" id="RHEA-COMP:10700"/>
        <dbReference type="Rhea" id="RHEA-COMP:12313"/>
        <dbReference type="Rhea" id="RHEA-COMP:12315"/>
        <dbReference type="ChEBI" id="CHEBI:15377"/>
        <dbReference type="ChEBI" id="CHEBI:16044"/>
        <dbReference type="ChEBI" id="CHEBI:29950"/>
        <dbReference type="ChEBI" id="CHEBI:44120"/>
        <dbReference type="ChEBI" id="CHEBI:50058"/>
        <dbReference type="EC" id="1.8.4.11"/>
    </reaction>
</comment>
<dbReference type="GO" id="GO:0005737">
    <property type="term" value="C:cytoplasm"/>
    <property type="evidence" value="ECO:0007669"/>
    <property type="project" value="TreeGrafter"/>
</dbReference>
<dbReference type="AlphaFoldDB" id="D5EHL7"/>
<dbReference type="GO" id="GO:0033744">
    <property type="term" value="F:L-methionine:thioredoxin-disulfide S-oxidoreductase activity"/>
    <property type="evidence" value="ECO:0007669"/>
    <property type="project" value="RHEA"/>
</dbReference>
<name>D5EHL7_CORAD</name>
<dbReference type="EC" id="1.8.4.11" evidence="4"/>
<dbReference type="InterPro" id="IPR050162">
    <property type="entry name" value="MsrA_MetSO_reductase"/>
</dbReference>
<dbReference type="PANTHER" id="PTHR42799">
    <property type="entry name" value="MITOCHONDRIAL PEPTIDE METHIONINE SULFOXIDE REDUCTASE"/>
    <property type="match status" value="1"/>
</dbReference>
<evidence type="ECO:0000313" key="7">
    <source>
        <dbReference type="Proteomes" id="UP000000925"/>
    </source>
</evidence>
<evidence type="ECO:0000259" key="5">
    <source>
        <dbReference type="Pfam" id="PF01625"/>
    </source>
</evidence>
<reference evidence="6 7" key="1">
    <citation type="journal article" date="2010" name="Stand. Genomic Sci.">
        <title>Complete genome sequence of Coraliomargarita akajimensis type strain (04OKA010-24).</title>
        <authorList>
            <person name="Mavromatis K."/>
            <person name="Abt B."/>
            <person name="Brambilla E."/>
            <person name="Lapidus A."/>
            <person name="Copeland A."/>
            <person name="Deshpande S."/>
            <person name="Nolan M."/>
            <person name="Lucas S."/>
            <person name="Tice H."/>
            <person name="Cheng J.F."/>
            <person name="Han C."/>
            <person name="Detter J.C."/>
            <person name="Woyke T."/>
            <person name="Goodwin L."/>
            <person name="Pitluck S."/>
            <person name="Held B."/>
            <person name="Brettin T."/>
            <person name="Tapia R."/>
            <person name="Ivanova N."/>
            <person name="Mikhailova N."/>
            <person name="Pati A."/>
            <person name="Liolios K."/>
            <person name="Chen A."/>
            <person name="Palaniappan K."/>
            <person name="Land M."/>
            <person name="Hauser L."/>
            <person name="Chang Y.J."/>
            <person name="Jeffries C.D."/>
            <person name="Rohde M."/>
            <person name="Goker M."/>
            <person name="Bristow J."/>
            <person name="Eisen J.A."/>
            <person name="Markowitz V."/>
            <person name="Hugenholtz P."/>
            <person name="Klenk H.P."/>
            <person name="Kyrpides N.C."/>
        </authorList>
    </citation>
    <scope>NUCLEOTIDE SEQUENCE [LARGE SCALE GENOMIC DNA]</scope>
    <source>
        <strain evidence="7">DSM 45221 / IAM 15411 / JCM 23193 / KCTC 12865</strain>
    </source>
</reference>
<dbReference type="eggNOG" id="COG0225">
    <property type="taxonomic scope" value="Bacteria"/>
</dbReference>
<dbReference type="Gene3D" id="3.30.1060.10">
    <property type="entry name" value="Peptide methionine sulphoxide reductase MsrA"/>
    <property type="match status" value="1"/>
</dbReference>
<proteinExistence type="inferred from homology"/>
<dbReference type="NCBIfam" id="NF004038">
    <property type="entry name" value="PRK05528.1"/>
    <property type="match status" value="1"/>
</dbReference>
<dbReference type="Pfam" id="PF01625">
    <property type="entry name" value="PMSR"/>
    <property type="match status" value="1"/>
</dbReference>
<dbReference type="EMBL" id="CP001998">
    <property type="protein sequence ID" value="ADE54058.1"/>
    <property type="molecule type" value="Genomic_DNA"/>
</dbReference>
<comment type="similarity">
    <text evidence="4">Belongs to the MsrA Met sulfoxide reductase family.</text>
</comment>
<feature type="domain" description="Peptide methionine sulphoxide reductase MsrA" evidence="5">
    <location>
        <begin position="7"/>
        <end position="150"/>
    </location>
</feature>
<dbReference type="GO" id="GO:0008113">
    <property type="term" value="F:peptide-methionine (S)-S-oxide reductase activity"/>
    <property type="evidence" value="ECO:0007669"/>
    <property type="project" value="UniProtKB-UniRule"/>
</dbReference>
<organism evidence="6 7">
    <name type="scientific">Coraliomargarita akajimensis (strain DSM 45221 / IAM 15411 / JCM 23193 / KCTC 12865 / 04OKA010-24)</name>
    <dbReference type="NCBI Taxonomy" id="583355"/>
    <lineage>
        <taxon>Bacteria</taxon>
        <taxon>Pseudomonadati</taxon>
        <taxon>Verrucomicrobiota</taxon>
        <taxon>Opitutia</taxon>
        <taxon>Puniceicoccales</taxon>
        <taxon>Coraliomargaritaceae</taxon>
        <taxon>Coraliomargarita</taxon>
    </lineage>
</organism>
<dbReference type="RefSeq" id="WP_013042780.1">
    <property type="nucleotide sequence ID" value="NC_014008.1"/>
</dbReference>